<dbReference type="Proteomes" id="UP000283090">
    <property type="component" value="Unassembled WGS sequence"/>
</dbReference>
<sequence length="182" mass="20157">MASLFGRIPLHMQALMRHPISAPEDSCSALAYTDRGDIVFKGNCTTPSVWIHETGHQMDAMLKLNDAESGSQAWKTALSEGSCVLDSYVNDNAVEDFAQVTALALFKVIGGFIPKPSDPGCFNHQLNKILDKYKDKYLTYGRVCEGKAPPSKFVKKDAQDRVALEEEDRDKVVARGVKFEDE</sequence>
<evidence type="ECO:0000313" key="1">
    <source>
        <dbReference type="EMBL" id="RVD80389.1"/>
    </source>
</evidence>
<dbReference type="AlphaFoldDB" id="A0A436ZNA6"/>
<dbReference type="VEuPathDB" id="FungiDB:DFL_008286"/>
<dbReference type="SUPFAM" id="SSF55486">
    <property type="entry name" value="Metalloproteases ('zincins'), catalytic domain"/>
    <property type="match status" value="1"/>
</dbReference>
<accession>A0A436ZNA6</accession>
<name>A0A436ZNA6_ARTFL</name>
<dbReference type="RefSeq" id="XP_067485933.1">
    <property type="nucleotide sequence ID" value="XM_067637999.1"/>
</dbReference>
<evidence type="ECO:0008006" key="3">
    <source>
        <dbReference type="Google" id="ProtNLM"/>
    </source>
</evidence>
<dbReference type="OrthoDB" id="2142213at2759"/>
<protein>
    <recommendedName>
        <fullName evidence="3">Lysine-specific metallo-endopeptidase domain-containing protein</fullName>
    </recommendedName>
</protein>
<organism evidence="1 2">
    <name type="scientific">Arthrobotrys flagrans</name>
    <name type="common">Nematode-trapping fungus</name>
    <name type="synonym">Trichothecium flagrans</name>
    <dbReference type="NCBI Taxonomy" id="97331"/>
    <lineage>
        <taxon>Eukaryota</taxon>
        <taxon>Fungi</taxon>
        <taxon>Dikarya</taxon>
        <taxon>Ascomycota</taxon>
        <taxon>Pezizomycotina</taxon>
        <taxon>Orbiliomycetes</taxon>
        <taxon>Orbiliales</taxon>
        <taxon>Orbiliaceae</taxon>
        <taxon>Arthrobotrys</taxon>
    </lineage>
</organism>
<dbReference type="STRING" id="97331.A0A436ZNA6"/>
<proteinExistence type="predicted"/>
<reference evidence="1 2" key="1">
    <citation type="submission" date="2019-01" db="EMBL/GenBank/DDBJ databases">
        <title>Intercellular communication is required for trap formation in the nematode-trapping fungus Duddingtonia flagrans.</title>
        <authorList>
            <person name="Youssar L."/>
            <person name="Wernet V."/>
            <person name="Hensel N."/>
            <person name="Hildebrandt H.-G."/>
            <person name="Fischer R."/>
        </authorList>
    </citation>
    <scope>NUCLEOTIDE SEQUENCE [LARGE SCALE GENOMIC DNA]</scope>
    <source>
        <strain evidence="1 2">CBS H-5679</strain>
    </source>
</reference>
<keyword evidence="2" id="KW-1185">Reference proteome</keyword>
<evidence type="ECO:0000313" key="2">
    <source>
        <dbReference type="Proteomes" id="UP000283090"/>
    </source>
</evidence>
<comment type="caution">
    <text evidence="1">The sequence shown here is derived from an EMBL/GenBank/DDBJ whole genome shotgun (WGS) entry which is preliminary data.</text>
</comment>
<dbReference type="EMBL" id="SAEB01000012">
    <property type="protein sequence ID" value="RVD80389.1"/>
    <property type="molecule type" value="Genomic_DNA"/>
</dbReference>
<dbReference type="GeneID" id="93590597"/>
<gene>
    <name evidence="1" type="ORF">DFL_008286</name>
</gene>